<dbReference type="AlphaFoldDB" id="A0A2M4B414"/>
<feature type="chain" id="PRO_5014759824" evidence="1">
    <location>
        <begin position="27"/>
        <end position="168"/>
    </location>
</feature>
<keyword evidence="1" id="KW-0732">Signal</keyword>
<feature type="signal peptide" evidence="1">
    <location>
        <begin position="1"/>
        <end position="26"/>
    </location>
</feature>
<name>A0A2M4B414_9DIPT</name>
<evidence type="ECO:0000313" key="2">
    <source>
        <dbReference type="EMBL" id="MBW47787.1"/>
    </source>
</evidence>
<evidence type="ECO:0000256" key="1">
    <source>
        <dbReference type="SAM" id="SignalP"/>
    </source>
</evidence>
<dbReference type="EMBL" id="GGFK01014466">
    <property type="protein sequence ID" value="MBW47787.1"/>
    <property type="molecule type" value="Transcribed_RNA"/>
</dbReference>
<organism evidence="2">
    <name type="scientific">Anopheles triannulatus</name>
    <dbReference type="NCBI Taxonomy" id="58253"/>
    <lineage>
        <taxon>Eukaryota</taxon>
        <taxon>Metazoa</taxon>
        <taxon>Ecdysozoa</taxon>
        <taxon>Arthropoda</taxon>
        <taxon>Hexapoda</taxon>
        <taxon>Insecta</taxon>
        <taxon>Pterygota</taxon>
        <taxon>Neoptera</taxon>
        <taxon>Endopterygota</taxon>
        <taxon>Diptera</taxon>
        <taxon>Nematocera</taxon>
        <taxon>Culicoidea</taxon>
        <taxon>Culicidae</taxon>
        <taxon>Anophelinae</taxon>
        <taxon>Anopheles</taxon>
    </lineage>
</organism>
<proteinExistence type="predicted"/>
<accession>A0A2M4B414</accession>
<sequence>MVASSSSSSVVVRSLLVVLHEPLVASAVLSHSEQTLTGVRSVLISHVEPSSGIAESSGGSGAPFPCTEPGVCVIPADGWPKRANIHPASCCCCCCSVPAPLPAARLLSMLVMLADISLLGQPPREHTSEKFGDDGPPLDRALTLLVMLPEWSLQPVRRVGMGNGQYKG</sequence>
<protein>
    <submittedName>
        <fullName evidence="2">Putative secreted protein</fullName>
    </submittedName>
</protein>
<reference evidence="2" key="1">
    <citation type="submission" date="2018-01" db="EMBL/GenBank/DDBJ databases">
        <title>An insight into the sialome of Amazonian anophelines.</title>
        <authorList>
            <person name="Ribeiro J.M."/>
            <person name="Scarpassa V."/>
            <person name="Calvo E."/>
        </authorList>
    </citation>
    <scope>NUCLEOTIDE SEQUENCE</scope>
    <source>
        <tissue evidence="2">Salivary glands</tissue>
    </source>
</reference>